<dbReference type="AlphaFoldDB" id="A0A3E0HE96"/>
<evidence type="ECO:0000313" key="3">
    <source>
        <dbReference type="EMBL" id="REH42731.1"/>
    </source>
</evidence>
<name>A0A3E0HE96_9PSEU</name>
<keyword evidence="2" id="KW-1133">Transmembrane helix</keyword>
<evidence type="ECO:0000313" key="4">
    <source>
        <dbReference type="Proteomes" id="UP000256269"/>
    </source>
</evidence>
<reference evidence="3 4" key="1">
    <citation type="submission" date="2018-08" db="EMBL/GenBank/DDBJ databases">
        <title>Genomic Encyclopedia of Archaeal and Bacterial Type Strains, Phase II (KMG-II): from individual species to whole genera.</title>
        <authorList>
            <person name="Goeker M."/>
        </authorList>
    </citation>
    <scope>NUCLEOTIDE SEQUENCE [LARGE SCALE GENOMIC DNA]</scope>
    <source>
        <strain evidence="3 4">DSM 45791</strain>
    </source>
</reference>
<dbReference type="RefSeq" id="WP_116177539.1">
    <property type="nucleotide sequence ID" value="NZ_CP144375.1"/>
</dbReference>
<feature type="transmembrane region" description="Helical" evidence="2">
    <location>
        <begin position="12"/>
        <end position="31"/>
    </location>
</feature>
<gene>
    <name evidence="3" type="ORF">BCF44_110228</name>
</gene>
<proteinExistence type="predicted"/>
<dbReference type="Gene3D" id="1.20.5.340">
    <property type="match status" value="1"/>
</dbReference>
<keyword evidence="4" id="KW-1185">Reference proteome</keyword>
<protein>
    <submittedName>
        <fullName evidence="3">Uncharacterized protein</fullName>
    </submittedName>
</protein>
<evidence type="ECO:0000256" key="1">
    <source>
        <dbReference type="SAM" id="MobiDB-lite"/>
    </source>
</evidence>
<sequence length="121" mass="13048">MTLGEAAGDISTWPGLGVVGALVIVVGYLLTANFRLLSANRADRAAYLEALATREASHAADLSALREAYRAELVSLRRRASTLEGRIATLETRIGDLSTELDHERARRRAAEDDAAAARRT</sequence>
<comment type="caution">
    <text evidence="3">The sequence shown here is derived from an EMBL/GenBank/DDBJ whole genome shotgun (WGS) entry which is preliminary data.</text>
</comment>
<feature type="compositionally biased region" description="Basic and acidic residues" evidence="1">
    <location>
        <begin position="101"/>
        <end position="112"/>
    </location>
</feature>
<keyword evidence="2" id="KW-0812">Transmembrane</keyword>
<dbReference type="EMBL" id="QUNO01000010">
    <property type="protein sequence ID" value="REH42731.1"/>
    <property type="molecule type" value="Genomic_DNA"/>
</dbReference>
<dbReference type="Proteomes" id="UP000256269">
    <property type="component" value="Unassembled WGS sequence"/>
</dbReference>
<organism evidence="3 4">
    <name type="scientific">Kutzneria buriramensis</name>
    <dbReference type="NCBI Taxonomy" id="1045776"/>
    <lineage>
        <taxon>Bacteria</taxon>
        <taxon>Bacillati</taxon>
        <taxon>Actinomycetota</taxon>
        <taxon>Actinomycetes</taxon>
        <taxon>Pseudonocardiales</taxon>
        <taxon>Pseudonocardiaceae</taxon>
        <taxon>Kutzneria</taxon>
    </lineage>
</organism>
<evidence type="ECO:0000256" key="2">
    <source>
        <dbReference type="SAM" id="Phobius"/>
    </source>
</evidence>
<keyword evidence="2" id="KW-0472">Membrane</keyword>
<feature type="region of interest" description="Disordered" evidence="1">
    <location>
        <begin position="101"/>
        <end position="121"/>
    </location>
</feature>
<accession>A0A3E0HE96</accession>